<organism evidence="1 2">
    <name type="scientific">Actinacidiphila rubida</name>
    <dbReference type="NCBI Taxonomy" id="310780"/>
    <lineage>
        <taxon>Bacteria</taxon>
        <taxon>Bacillati</taxon>
        <taxon>Actinomycetota</taxon>
        <taxon>Actinomycetes</taxon>
        <taxon>Kitasatosporales</taxon>
        <taxon>Streptomycetaceae</taxon>
        <taxon>Actinacidiphila</taxon>
    </lineage>
</organism>
<dbReference type="EMBL" id="FODD01000013">
    <property type="protein sequence ID" value="SEN93283.1"/>
    <property type="molecule type" value="Genomic_DNA"/>
</dbReference>
<reference evidence="1 2" key="1">
    <citation type="submission" date="2016-10" db="EMBL/GenBank/DDBJ databases">
        <authorList>
            <person name="de Groot N.N."/>
        </authorList>
    </citation>
    <scope>NUCLEOTIDE SEQUENCE [LARGE SCALE GENOMIC DNA]</scope>
    <source>
        <strain evidence="1 2">CGMCC 4.2026</strain>
    </source>
</reference>
<proteinExistence type="predicted"/>
<keyword evidence="2" id="KW-1185">Reference proteome</keyword>
<evidence type="ECO:0000313" key="2">
    <source>
        <dbReference type="Proteomes" id="UP000181951"/>
    </source>
</evidence>
<evidence type="ECO:0000313" key="1">
    <source>
        <dbReference type="EMBL" id="SEN93283.1"/>
    </source>
</evidence>
<accession>A0A1H8KJY4</accession>
<name>A0A1H8KJY4_9ACTN</name>
<dbReference type="AlphaFoldDB" id="A0A1H8KJY4"/>
<gene>
    <name evidence="1" type="ORF">SAMN05216267_101353</name>
</gene>
<protein>
    <submittedName>
        <fullName evidence="1">Uncharacterized protein</fullName>
    </submittedName>
</protein>
<dbReference type="Proteomes" id="UP000181951">
    <property type="component" value="Unassembled WGS sequence"/>
</dbReference>
<sequence length="262" mass="28543">MCQHARVYLAPDPAPDDVLAPMPGVAWLADVERDPVGAMESFLLGWYPAPDPADDDGCWETGGGEPAEADAFAPGALPRALAALYRVARLRPAVHGFHDPLAGRPQRAAGPLGDRLVFAGTDEGTWDWSVPWPPEAAGGADPPVWLTFSPHRPDPEVVVEHEPLSRFLLQYVLFEAQHAAPYQAWTRVMPTTRLAPLRDVLRPLPLSPFLPMFTAERLFVAPGLLVQISADDEEAVFSAGTLHREALAPLGELPFPWTRFDG</sequence>